<reference evidence="1" key="1">
    <citation type="submission" date="2020-04" db="EMBL/GenBank/DDBJ databases">
        <authorList>
            <person name="Chiriac C."/>
            <person name="Salcher M."/>
            <person name="Ghai R."/>
            <person name="Kavagutti S V."/>
        </authorList>
    </citation>
    <scope>NUCLEOTIDE SEQUENCE</scope>
</reference>
<dbReference type="InterPro" id="IPR033767">
    <property type="entry name" value="Tail_Gp11"/>
</dbReference>
<protein>
    <submittedName>
        <fullName evidence="1">Tail tubular protein A</fullName>
    </submittedName>
</protein>
<sequence length="195" mass="21892">MALSMTSELDAINIMLGTIGESPINSLDAATGVVDAVTARAILSEVSVQVQEEGWHFNTEYEFVLTPALGTKEIYVPANAIEVDASAYDRNDIDVAIRGNRLYDRKNKTFQFQQDIKADLTILLEFNELPQAARHYITVRAARVFQQRVIGSDTLGSFSEKDEARALRSMRRYESKTADYNILTGNYSVMRTIDR</sequence>
<dbReference type="Pfam" id="PF17212">
    <property type="entry name" value="Tube"/>
    <property type="match status" value="1"/>
</dbReference>
<accession>A0A6J5M0V1</accession>
<organism evidence="1">
    <name type="scientific">uncultured Caudovirales phage</name>
    <dbReference type="NCBI Taxonomy" id="2100421"/>
    <lineage>
        <taxon>Viruses</taxon>
        <taxon>Duplodnaviria</taxon>
        <taxon>Heunggongvirae</taxon>
        <taxon>Uroviricota</taxon>
        <taxon>Caudoviricetes</taxon>
        <taxon>Peduoviridae</taxon>
        <taxon>Maltschvirus</taxon>
        <taxon>Maltschvirus maltsch</taxon>
    </lineage>
</organism>
<name>A0A6J5M0V1_9CAUD</name>
<dbReference type="EMBL" id="LR796364">
    <property type="protein sequence ID" value="CAB4139143.1"/>
    <property type="molecule type" value="Genomic_DNA"/>
</dbReference>
<proteinExistence type="predicted"/>
<gene>
    <name evidence="1" type="ORF">UFOVP348_42</name>
</gene>
<evidence type="ECO:0000313" key="1">
    <source>
        <dbReference type="EMBL" id="CAB4139143.1"/>
    </source>
</evidence>